<dbReference type="EMBL" id="QYAZ01000001">
    <property type="protein sequence ID" value="KAB8124576.1"/>
    <property type="molecule type" value="Genomic_DNA"/>
</dbReference>
<feature type="transmembrane region" description="Helical" evidence="1">
    <location>
        <begin position="37"/>
        <end position="60"/>
    </location>
</feature>
<feature type="domain" description="Phosphatidic acid phosphatase type 2/haloperoxidase" evidence="2">
    <location>
        <begin position="69"/>
        <end position="138"/>
    </location>
</feature>
<name>A0ABQ6VWT2_9PROT</name>
<keyword evidence="1" id="KW-0812">Transmembrane</keyword>
<comment type="caution">
    <text evidence="3">The sequence shown here is derived from an EMBL/GenBank/DDBJ whole genome shotgun (WGS) entry which is preliminary data.</text>
</comment>
<dbReference type="InterPro" id="IPR000326">
    <property type="entry name" value="PAP2/HPO"/>
</dbReference>
<reference evidence="3 4" key="1">
    <citation type="submission" date="2018-09" db="EMBL/GenBank/DDBJ databases">
        <title>Genome sequence and characterization of the bcs clusters for the production of nanocellulose from the low pH resistant strain Komagataeibacter medellinensis ID13488.</title>
        <authorList>
            <person name="Hernandez-Arriaga A.M."/>
            <person name="Del Cerro C."/>
            <person name="Urbina L."/>
            <person name="Eceiza A."/>
            <person name="Retegi A."/>
            <person name="Prieto M.A."/>
        </authorList>
    </citation>
    <scope>NUCLEOTIDE SEQUENCE [LARGE SCALE GENOMIC DNA]</scope>
    <source>
        <strain evidence="3 4">ID13488</strain>
    </source>
</reference>
<gene>
    <name evidence="3" type="ORF">D3W54_10800</name>
</gene>
<proteinExistence type="predicted"/>
<feature type="transmembrane region" description="Helical" evidence="1">
    <location>
        <begin position="95"/>
        <end position="115"/>
    </location>
</feature>
<keyword evidence="1" id="KW-0472">Membrane</keyword>
<dbReference type="Gene3D" id="1.20.144.10">
    <property type="entry name" value="Phosphatidic acid phosphatase type 2/haloperoxidase"/>
    <property type="match status" value="1"/>
</dbReference>
<feature type="transmembrane region" description="Helical" evidence="1">
    <location>
        <begin position="151"/>
        <end position="171"/>
    </location>
</feature>
<sequence>MMRFITDFADQGVILPVMVTGGVVMALYGWWRGAAVWVVTVSLVLGIMLLLKIAGLYYAWLAHVPIISPSGHVAAACAVYGGLLLMLGQARFARFPVFMMLPVLGVALVVGLTRLSLHAHTLLEVVTGGIVGCAGAFMIGRRCGPVPHPLWMYLLSCMGGVAWLFHGYHLAIEGTIRNFFAPESLFHT</sequence>
<evidence type="ECO:0000259" key="2">
    <source>
        <dbReference type="Pfam" id="PF01569"/>
    </source>
</evidence>
<dbReference type="Proteomes" id="UP000427842">
    <property type="component" value="Unassembled WGS sequence"/>
</dbReference>
<evidence type="ECO:0000313" key="3">
    <source>
        <dbReference type="EMBL" id="KAB8124576.1"/>
    </source>
</evidence>
<feature type="transmembrane region" description="Helical" evidence="1">
    <location>
        <begin position="122"/>
        <end position="139"/>
    </location>
</feature>
<feature type="transmembrane region" description="Helical" evidence="1">
    <location>
        <begin position="72"/>
        <end position="89"/>
    </location>
</feature>
<feature type="transmembrane region" description="Helical" evidence="1">
    <location>
        <begin position="12"/>
        <end position="31"/>
    </location>
</feature>
<evidence type="ECO:0000313" key="4">
    <source>
        <dbReference type="Proteomes" id="UP000427842"/>
    </source>
</evidence>
<evidence type="ECO:0000256" key="1">
    <source>
        <dbReference type="SAM" id="Phobius"/>
    </source>
</evidence>
<dbReference type="RefSeq" id="WP_153470652.1">
    <property type="nucleotide sequence ID" value="NZ_QYAZ01000001.1"/>
</dbReference>
<dbReference type="InterPro" id="IPR036938">
    <property type="entry name" value="PAP2/HPO_sf"/>
</dbReference>
<protein>
    <submittedName>
        <fullName evidence="3">Phosphatase PAP2 family protein</fullName>
    </submittedName>
</protein>
<accession>A0ABQ6VWT2</accession>
<organism evidence="3 4">
    <name type="scientific">Komagataeibacter medellinensis</name>
    <dbReference type="NCBI Taxonomy" id="1177712"/>
    <lineage>
        <taxon>Bacteria</taxon>
        <taxon>Pseudomonadati</taxon>
        <taxon>Pseudomonadota</taxon>
        <taxon>Alphaproteobacteria</taxon>
        <taxon>Acetobacterales</taxon>
        <taxon>Acetobacteraceae</taxon>
        <taxon>Komagataeibacter</taxon>
    </lineage>
</organism>
<dbReference type="Pfam" id="PF01569">
    <property type="entry name" value="PAP2"/>
    <property type="match status" value="1"/>
</dbReference>
<dbReference type="SUPFAM" id="SSF48317">
    <property type="entry name" value="Acid phosphatase/Vanadium-dependent haloperoxidase"/>
    <property type="match status" value="1"/>
</dbReference>
<keyword evidence="4" id="KW-1185">Reference proteome</keyword>
<keyword evidence="1" id="KW-1133">Transmembrane helix</keyword>